<dbReference type="PANTHER" id="PTHR30204">
    <property type="entry name" value="REDOX-CYCLING DRUG-SENSING TRANSCRIPTIONAL ACTIVATOR SOXR"/>
    <property type="match status" value="1"/>
</dbReference>
<name>A0ABY6DMZ1_9NEIS</name>
<dbReference type="InterPro" id="IPR009061">
    <property type="entry name" value="DNA-bd_dom_put_sf"/>
</dbReference>
<dbReference type="Pfam" id="PF09278">
    <property type="entry name" value="MerR-DNA-bind"/>
    <property type="match status" value="1"/>
</dbReference>
<keyword evidence="7" id="KW-1185">Reference proteome</keyword>
<evidence type="ECO:0000259" key="5">
    <source>
        <dbReference type="PROSITE" id="PS50937"/>
    </source>
</evidence>
<dbReference type="Gene3D" id="1.10.1660.10">
    <property type="match status" value="1"/>
</dbReference>
<dbReference type="EMBL" id="CP106753">
    <property type="protein sequence ID" value="UXY15740.1"/>
    <property type="molecule type" value="Genomic_DNA"/>
</dbReference>
<evidence type="ECO:0000256" key="1">
    <source>
        <dbReference type="ARBA" id="ARBA00022491"/>
    </source>
</evidence>
<keyword evidence="3 6" id="KW-0238">DNA-binding</keyword>
<dbReference type="InterPro" id="IPR015358">
    <property type="entry name" value="Tscrpt_reg_MerR_DNA-bd"/>
</dbReference>
<accession>A0ABY6DMZ1</accession>
<dbReference type="RefSeq" id="WP_263125175.1">
    <property type="nucleotide sequence ID" value="NZ_CP106753.1"/>
</dbReference>
<gene>
    <name evidence="6" type="ORF">N8I74_01620</name>
</gene>
<dbReference type="SUPFAM" id="SSF46955">
    <property type="entry name" value="Putative DNA-binding domain"/>
    <property type="match status" value="1"/>
</dbReference>
<organism evidence="6 7">
    <name type="scientific">Chitiniphilus purpureus</name>
    <dbReference type="NCBI Taxonomy" id="2981137"/>
    <lineage>
        <taxon>Bacteria</taxon>
        <taxon>Pseudomonadati</taxon>
        <taxon>Pseudomonadota</taxon>
        <taxon>Betaproteobacteria</taxon>
        <taxon>Neisseriales</taxon>
        <taxon>Chitinibacteraceae</taxon>
        <taxon>Chitiniphilus</taxon>
    </lineage>
</organism>
<reference evidence="6" key="1">
    <citation type="submission" date="2022-10" db="EMBL/GenBank/DDBJ databases">
        <title>Chitiniphilus purpureus sp. nov., a novel chitin-degrading bacterium isolated from crawfish pond sediment.</title>
        <authorList>
            <person name="Li K."/>
        </authorList>
    </citation>
    <scope>NUCLEOTIDE SEQUENCE</scope>
    <source>
        <strain evidence="6">CD1</strain>
    </source>
</reference>
<feature type="domain" description="HTH merR-type" evidence="5">
    <location>
        <begin position="1"/>
        <end position="60"/>
    </location>
</feature>
<dbReference type="GO" id="GO:0003677">
    <property type="term" value="F:DNA binding"/>
    <property type="evidence" value="ECO:0007669"/>
    <property type="project" value="UniProtKB-KW"/>
</dbReference>
<dbReference type="InterPro" id="IPR000551">
    <property type="entry name" value="MerR-type_HTH_dom"/>
</dbReference>
<evidence type="ECO:0000256" key="2">
    <source>
        <dbReference type="ARBA" id="ARBA00023015"/>
    </source>
</evidence>
<dbReference type="InterPro" id="IPR047057">
    <property type="entry name" value="MerR_fam"/>
</dbReference>
<evidence type="ECO:0000256" key="4">
    <source>
        <dbReference type="ARBA" id="ARBA00023163"/>
    </source>
</evidence>
<protein>
    <submittedName>
        <fullName evidence="6">MerR family DNA-binding protein</fullName>
    </submittedName>
</protein>
<evidence type="ECO:0000256" key="3">
    <source>
        <dbReference type="ARBA" id="ARBA00023125"/>
    </source>
</evidence>
<evidence type="ECO:0000313" key="7">
    <source>
        <dbReference type="Proteomes" id="UP001061302"/>
    </source>
</evidence>
<proteinExistence type="predicted"/>
<dbReference type="PANTHER" id="PTHR30204:SF69">
    <property type="entry name" value="MERR-FAMILY TRANSCRIPTIONAL REGULATOR"/>
    <property type="match status" value="1"/>
</dbReference>
<keyword evidence="2" id="KW-0805">Transcription regulation</keyword>
<dbReference type="Proteomes" id="UP001061302">
    <property type="component" value="Chromosome"/>
</dbReference>
<keyword evidence="1" id="KW-0678">Repressor</keyword>
<dbReference type="SMART" id="SM00422">
    <property type="entry name" value="HTH_MERR"/>
    <property type="match status" value="1"/>
</dbReference>
<dbReference type="PROSITE" id="PS50937">
    <property type="entry name" value="HTH_MERR_2"/>
    <property type="match status" value="1"/>
</dbReference>
<evidence type="ECO:0000313" key="6">
    <source>
        <dbReference type="EMBL" id="UXY15740.1"/>
    </source>
</evidence>
<keyword evidence="4" id="KW-0804">Transcription</keyword>
<sequence length="127" mass="14158">MTSASVKAIRLYEALGLIRAPLRQKRYRIYDAALVGRIALIRRGLMLGFRLSELREIGNTVQTDADFWQTVLHKLVVKREAVQAQISQLQALALALALALHLMETEQKLRNCMQGVPAQSEPGYAAA</sequence>